<feature type="transmembrane region" description="Helical" evidence="9">
    <location>
        <begin position="135"/>
        <end position="160"/>
    </location>
</feature>
<dbReference type="GO" id="GO:0005886">
    <property type="term" value="C:plasma membrane"/>
    <property type="evidence" value="ECO:0007669"/>
    <property type="project" value="UniProtKB-SubCell"/>
</dbReference>
<dbReference type="InterPro" id="IPR007387">
    <property type="entry name" value="TRAP_DctQ"/>
</dbReference>
<dbReference type="PANTHER" id="PTHR35011:SF5">
    <property type="entry name" value="SIALIC ACID TRAP TRANSPORTER SMALL PERMEASE PROTEIN SIAQ"/>
    <property type="match status" value="1"/>
</dbReference>
<keyword evidence="3" id="KW-1003">Cell membrane</keyword>
<comment type="subcellular location">
    <subcellularLocation>
        <location evidence="1">Cell inner membrane</location>
        <topology evidence="1">Multi-pass membrane protein</topology>
    </subcellularLocation>
</comment>
<gene>
    <name evidence="11" type="ORF">EH55_00875</name>
</gene>
<dbReference type="AlphaFoldDB" id="A0A073IQZ1"/>
<dbReference type="RefSeq" id="WP_037975053.1">
    <property type="nucleotide sequence ID" value="NZ_JAXDSK010000027.1"/>
</dbReference>
<evidence type="ECO:0000256" key="2">
    <source>
        <dbReference type="ARBA" id="ARBA00022448"/>
    </source>
</evidence>
<evidence type="ECO:0000256" key="4">
    <source>
        <dbReference type="ARBA" id="ARBA00022519"/>
    </source>
</evidence>
<evidence type="ECO:0000256" key="5">
    <source>
        <dbReference type="ARBA" id="ARBA00022692"/>
    </source>
</evidence>
<comment type="similarity">
    <text evidence="8">Belongs to the TRAP transporter small permease family.</text>
</comment>
<evidence type="ECO:0000256" key="1">
    <source>
        <dbReference type="ARBA" id="ARBA00004429"/>
    </source>
</evidence>
<feature type="transmembrane region" description="Helical" evidence="9">
    <location>
        <begin position="21"/>
        <end position="49"/>
    </location>
</feature>
<feature type="domain" description="Tripartite ATP-independent periplasmic transporters DctQ component" evidence="10">
    <location>
        <begin position="31"/>
        <end position="156"/>
    </location>
</feature>
<protein>
    <recommendedName>
        <fullName evidence="10">Tripartite ATP-independent periplasmic transporters DctQ component domain-containing protein</fullName>
    </recommendedName>
</protein>
<evidence type="ECO:0000313" key="11">
    <source>
        <dbReference type="EMBL" id="KEJ92763.1"/>
    </source>
</evidence>
<dbReference type="PANTHER" id="PTHR35011">
    <property type="entry name" value="2,3-DIKETO-L-GULONATE TRAP TRANSPORTER SMALL PERMEASE PROTEIN YIAM"/>
    <property type="match status" value="1"/>
</dbReference>
<evidence type="ECO:0000256" key="3">
    <source>
        <dbReference type="ARBA" id="ARBA00022475"/>
    </source>
</evidence>
<comment type="caution">
    <text evidence="11">The sequence shown here is derived from an EMBL/GenBank/DDBJ whole genome shotgun (WGS) entry which is preliminary data.</text>
</comment>
<proteinExistence type="inferred from homology"/>
<reference evidence="11 12" key="1">
    <citation type="submission" date="2014-04" db="EMBL/GenBank/DDBJ databases">
        <title>Draft Genome Sequence of Synergistes jonesii.</title>
        <authorList>
            <person name="Coil D.A."/>
            <person name="Eisen J.A."/>
            <person name="Holland-Moritz H.E."/>
        </authorList>
    </citation>
    <scope>NUCLEOTIDE SEQUENCE [LARGE SCALE GENOMIC DNA]</scope>
    <source>
        <strain evidence="11 12">78-1</strain>
    </source>
</reference>
<evidence type="ECO:0000256" key="9">
    <source>
        <dbReference type="SAM" id="Phobius"/>
    </source>
</evidence>
<evidence type="ECO:0000256" key="8">
    <source>
        <dbReference type="ARBA" id="ARBA00038436"/>
    </source>
</evidence>
<evidence type="ECO:0000313" key="12">
    <source>
        <dbReference type="Proteomes" id="UP000027665"/>
    </source>
</evidence>
<dbReference type="EMBL" id="JMKI01000016">
    <property type="protein sequence ID" value="KEJ92763.1"/>
    <property type="molecule type" value="Genomic_DNA"/>
</dbReference>
<organism evidence="11 12">
    <name type="scientific">Synergistes jonesii</name>
    <dbReference type="NCBI Taxonomy" id="2754"/>
    <lineage>
        <taxon>Bacteria</taxon>
        <taxon>Thermotogati</taxon>
        <taxon>Synergistota</taxon>
        <taxon>Synergistia</taxon>
        <taxon>Synergistales</taxon>
        <taxon>Synergistaceae</taxon>
        <taxon>Synergistes</taxon>
    </lineage>
</organism>
<keyword evidence="2" id="KW-0813">Transport</keyword>
<sequence>MSNESNVVIRFLKWLDTYFEIVYIAGAILSITAVLTAQIIARSIFGYSILWSEELCRHMFIIMGIWAFPLSIRENTAIKFDIIMLKMSEKMKLILSCFSNFLIAVYFSILLPYGFKVTASQATTTSTALPYAMSFIYMWLMVGTALILIRSVEVIVLNCIKLKRMSGKEGKSPC</sequence>
<evidence type="ECO:0000256" key="6">
    <source>
        <dbReference type="ARBA" id="ARBA00022989"/>
    </source>
</evidence>
<keyword evidence="6 9" id="KW-1133">Transmembrane helix</keyword>
<name>A0A073IQZ1_9BACT</name>
<dbReference type="STRING" id="2754.EH55_00875"/>
<feature type="transmembrane region" description="Helical" evidence="9">
    <location>
        <begin position="93"/>
        <end position="115"/>
    </location>
</feature>
<keyword evidence="4" id="KW-0997">Cell inner membrane</keyword>
<keyword evidence="5 9" id="KW-0812">Transmembrane</keyword>
<keyword evidence="7 9" id="KW-0472">Membrane</keyword>
<dbReference type="eggNOG" id="COG3090">
    <property type="taxonomic scope" value="Bacteria"/>
</dbReference>
<evidence type="ECO:0000256" key="7">
    <source>
        <dbReference type="ARBA" id="ARBA00023136"/>
    </source>
</evidence>
<dbReference type="GeneID" id="90983097"/>
<dbReference type="OrthoDB" id="7843639at2"/>
<dbReference type="Pfam" id="PF04290">
    <property type="entry name" value="DctQ"/>
    <property type="match status" value="1"/>
</dbReference>
<dbReference type="InterPro" id="IPR055348">
    <property type="entry name" value="DctQ"/>
</dbReference>
<feature type="transmembrane region" description="Helical" evidence="9">
    <location>
        <begin position="55"/>
        <end position="72"/>
    </location>
</feature>
<dbReference type="GO" id="GO:0022857">
    <property type="term" value="F:transmembrane transporter activity"/>
    <property type="evidence" value="ECO:0007669"/>
    <property type="project" value="TreeGrafter"/>
</dbReference>
<keyword evidence="12" id="KW-1185">Reference proteome</keyword>
<evidence type="ECO:0000259" key="10">
    <source>
        <dbReference type="Pfam" id="PF04290"/>
    </source>
</evidence>
<dbReference type="Proteomes" id="UP000027665">
    <property type="component" value="Unassembled WGS sequence"/>
</dbReference>
<dbReference type="GO" id="GO:0015740">
    <property type="term" value="P:C4-dicarboxylate transport"/>
    <property type="evidence" value="ECO:0007669"/>
    <property type="project" value="TreeGrafter"/>
</dbReference>
<accession>A0A073IQZ1</accession>